<evidence type="ECO:0000256" key="2">
    <source>
        <dbReference type="ARBA" id="ARBA00022628"/>
    </source>
</evidence>
<dbReference type="RefSeq" id="WP_203890383.1">
    <property type="nucleotide sequence ID" value="NZ_BOOH01000018.1"/>
</dbReference>
<dbReference type="GO" id="GO:0046872">
    <property type="term" value="F:metal ion binding"/>
    <property type="evidence" value="ECO:0007669"/>
    <property type="project" value="UniProtKB-KW"/>
</dbReference>
<dbReference type="NCBIfam" id="TIGR00640">
    <property type="entry name" value="acid_CoA_mut_C"/>
    <property type="match status" value="1"/>
</dbReference>
<gene>
    <name evidence="7" type="ORF">Plo01_21390</name>
</gene>
<keyword evidence="2" id="KW-0846">Cobalamin</keyword>
<evidence type="ECO:0000313" key="7">
    <source>
        <dbReference type="EMBL" id="GIH75710.1"/>
    </source>
</evidence>
<evidence type="ECO:0000313" key="8">
    <source>
        <dbReference type="Proteomes" id="UP000616724"/>
    </source>
</evidence>
<keyword evidence="8" id="KW-1185">Reference proteome</keyword>
<evidence type="ECO:0000256" key="5">
    <source>
        <dbReference type="ARBA" id="ARBA00023285"/>
    </source>
</evidence>
<evidence type="ECO:0000256" key="4">
    <source>
        <dbReference type="ARBA" id="ARBA00023235"/>
    </source>
</evidence>
<dbReference type="GO" id="GO:0031419">
    <property type="term" value="F:cobalamin binding"/>
    <property type="evidence" value="ECO:0007669"/>
    <property type="project" value="UniProtKB-KW"/>
</dbReference>
<reference evidence="7 8" key="1">
    <citation type="submission" date="2021-01" db="EMBL/GenBank/DDBJ databases">
        <title>Whole genome shotgun sequence of Planobispora longispora NBRC 13918.</title>
        <authorList>
            <person name="Komaki H."/>
            <person name="Tamura T."/>
        </authorList>
    </citation>
    <scope>NUCLEOTIDE SEQUENCE [LARGE SCALE GENOMIC DNA]</scope>
    <source>
        <strain evidence="7 8">NBRC 13918</strain>
    </source>
</reference>
<dbReference type="InterPro" id="IPR036724">
    <property type="entry name" value="Cobalamin-bd_sf"/>
</dbReference>
<dbReference type="EMBL" id="BOOH01000018">
    <property type="protein sequence ID" value="GIH75710.1"/>
    <property type="molecule type" value="Genomic_DNA"/>
</dbReference>
<evidence type="ECO:0000256" key="3">
    <source>
        <dbReference type="ARBA" id="ARBA00022723"/>
    </source>
</evidence>
<comment type="caution">
    <text evidence="7">The sequence shown here is derived from an EMBL/GenBank/DDBJ whole genome shotgun (WGS) entry which is preliminary data.</text>
</comment>
<dbReference type="Pfam" id="PF02310">
    <property type="entry name" value="B12-binding"/>
    <property type="match status" value="1"/>
</dbReference>
<evidence type="ECO:0000259" key="6">
    <source>
        <dbReference type="PROSITE" id="PS51332"/>
    </source>
</evidence>
<evidence type="ECO:0000256" key="1">
    <source>
        <dbReference type="ARBA" id="ARBA00001922"/>
    </source>
</evidence>
<keyword evidence="5" id="KW-0170">Cobalt</keyword>
<keyword evidence="4" id="KW-0413">Isomerase</keyword>
<comment type="cofactor">
    <cofactor evidence="1">
        <name>adenosylcob(III)alamin</name>
        <dbReference type="ChEBI" id="CHEBI:18408"/>
    </cofactor>
</comment>
<keyword evidence="3" id="KW-0479">Metal-binding</keyword>
<proteinExistence type="predicted"/>
<accession>A0A8J3W4P8</accession>
<dbReference type="GO" id="GO:0016853">
    <property type="term" value="F:isomerase activity"/>
    <property type="evidence" value="ECO:0007669"/>
    <property type="project" value="UniProtKB-KW"/>
</dbReference>
<feature type="domain" description="B12-binding" evidence="6">
    <location>
        <begin position="6"/>
        <end position="134"/>
    </location>
</feature>
<dbReference type="InterPro" id="IPR006158">
    <property type="entry name" value="Cobalamin-bd"/>
</dbReference>
<dbReference type="CDD" id="cd02071">
    <property type="entry name" value="MM_CoA_mut_B12_BD"/>
    <property type="match status" value="1"/>
</dbReference>
<sequence>MDAVSRIRVVIAKPGLDGHDRGVKIVARALRDAGMEVVYTGLHQTPEQVVRTAIQEDAAAIGLSILSGAHMTLFAKVIELLKEQDAEDIVVFGGGIIPEADLPELEAMGVARIFTPGATTQEIVDWVRSAVPARV</sequence>
<dbReference type="Proteomes" id="UP000616724">
    <property type="component" value="Unassembled WGS sequence"/>
</dbReference>
<dbReference type="Gene3D" id="3.40.50.280">
    <property type="entry name" value="Cobalamin-binding domain"/>
    <property type="match status" value="1"/>
</dbReference>
<dbReference type="AlphaFoldDB" id="A0A8J3W4P8"/>
<dbReference type="InterPro" id="IPR006159">
    <property type="entry name" value="Acid_CoA_mut_C"/>
</dbReference>
<organism evidence="7 8">
    <name type="scientific">Planobispora longispora</name>
    <dbReference type="NCBI Taxonomy" id="28887"/>
    <lineage>
        <taxon>Bacteria</taxon>
        <taxon>Bacillati</taxon>
        <taxon>Actinomycetota</taxon>
        <taxon>Actinomycetes</taxon>
        <taxon>Streptosporangiales</taxon>
        <taxon>Streptosporangiaceae</taxon>
        <taxon>Planobispora</taxon>
    </lineage>
</organism>
<dbReference type="PANTHER" id="PTHR48101">
    <property type="entry name" value="METHYLMALONYL-COA MUTASE, MITOCHONDRIAL-RELATED"/>
    <property type="match status" value="1"/>
</dbReference>
<dbReference type="SUPFAM" id="SSF52242">
    <property type="entry name" value="Cobalamin (vitamin B12)-binding domain"/>
    <property type="match status" value="1"/>
</dbReference>
<protein>
    <submittedName>
        <fullName evidence="7">Methylmalonyl-CoA mutase</fullName>
    </submittedName>
</protein>
<dbReference type="PROSITE" id="PS51332">
    <property type="entry name" value="B12_BINDING"/>
    <property type="match status" value="1"/>
</dbReference>
<name>A0A8J3W4P8_9ACTN</name>
<dbReference type="PANTHER" id="PTHR48101:SF3">
    <property type="entry name" value="COENZYME B12-DEPENDENT MUTASE"/>
    <property type="match status" value="1"/>
</dbReference>